<gene>
    <name evidence="4" type="ORF">E7V67_015235</name>
</gene>
<keyword evidence="5" id="KW-1185">Reference proteome</keyword>
<evidence type="ECO:0000256" key="3">
    <source>
        <dbReference type="SAM" id="MobiDB-lite"/>
    </source>
</evidence>
<dbReference type="EMBL" id="CP136508">
    <property type="protein sequence ID" value="WUR11072.1"/>
    <property type="molecule type" value="Genomic_DNA"/>
</dbReference>
<evidence type="ECO:0000256" key="1">
    <source>
        <dbReference type="ARBA" id="ARBA00010645"/>
    </source>
</evidence>
<dbReference type="InterPro" id="IPR037021">
    <property type="entry name" value="RnfH_sf"/>
</dbReference>
<protein>
    <recommendedName>
        <fullName evidence="2">UPF0125 protein E7V67_015235</fullName>
    </recommendedName>
</protein>
<dbReference type="InterPro" id="IPR016155">
    <property type="entry name" value="Mopterin_synth/thiamin_S_b"/>
</dbReference>
<dbReference type="Pfam" id="PF03658">
    <property type="entry name" value="Ub-RnfH"/>
    <property type="match status" value="1"/>
</dbReference>
<dbReference type="SUPFAM" id="SSF54285">
    <property type="entry name" value="MoaD/ThiS"/>
    <property type="match status" value="1"/>
</dbReference>
<reference evidence="4 5" key="1">
    <citation type="journal article" date="2019" name="Int. J. Syst. Evol. Microbiol.">
        <title>The Draft Whole-Genome Sequence of the Antibiotic Producer Empedobacter haloabium ATCC 31962 Provides Indications for Its Taxonomic Reclassification.</title>
        <authorList>
            <person name="Miess H."/>
            <person name="Arlt P."/>
            <person name="Apel A.K."/>
            <person name="Weber T."/>
            <person name="Nieselt K."/>
            <person name="Hanssen F."/>
            <person name="Czemmel S."/>
            <person name="Nahnsen S."/>
            <person name="Gross H."/>
        </authorList>
    </citation>
    <scope>NUCLEOTIDE SEQUENCE [LARGE SCALE GENOMIC DNA]</scope>
    <source>
        <strain evidence="4 5">ATCC 31962</strain>
    </source>
</reference>
<dbReference type="NCBIfam" id="NF002490">
    <property type="entry name" value="PRK01777.1"/>
    <property type="match status" value="1"/>
</dbReference>
<evidence type="ECO:0000313" key="5">
    <source>
        <dbReference type="Proteomes" id="UP000321323"/>
    </source>
</evidence>
<comment type="similarity">
    <text evidence="1 2">Belongs to the UPF0125 (RnfH) family.</text>
</comment>
<dbReference type="PANTHER" id="PTHR37483:SF1">
    <property type="entry name" value="UPF0125 PROTEIN RATB"/>
    <property type="match status" value="1"/>
</dbReference>
<dbReference type="Proteomes" id="UP000321323">
    <property type="component" value="Chromosome"/>
</dbReference>
<dbReference type="PANTHER" id="PTHR37483">
    <property type="entry name" value="UPF0125 PROTEIN RATB"/>
    <property type="match status" value="1"/>
</dbReference>
<sequence length="125" mass="13267">MAERIKISLCYASGPNPLLRALEVDAGTTIGQAIELSGMLQDAPEINLVTMPVGIYGKKKTLDTVVQARDRVEIYRPLIVDPKNARRRRARKDTAAPTAMPTPDAGEVLTPMAAGGTVGPEAGKA</sequence>
<organism evidence="4 5">
    <name type="scientific">[Empedobacter] haloabium</name>
    <dbReference type="NCBI Taxonomy" id="592317"/>
    <lineage>
        <taxon>Bacteria</taxon>
        <taxon>Pseudomonadati</taxon>
        <taxon>Pseudomonadota</taxon>
        <taxon>Betaproteobacteria</taxon>
        <taxon>Burkholderiales</taxon>
        <taxon>Oxalobacteraceae</taxon>
        <taxon>Telluria group</taxon>
        <taxon>Telluria group incertae sedis</taxon>
    </lineage>
</organism>
<proteinExistence type="inferred from homology"/>
<evidence type="ECO:0000313" key="4">
    <source>
        <dbReference type="EMBL" id="WUR11072.1"/>
    </source>
</evidence>
<dbReference type="HAMAP" id="MF_00460">
    <property type="entry name" value="UPF0125_RnfH"/>
    <property type="match status" value="1"/>
</dbReference>
<evidence type="ECO:0000256" key="2">
    <source>
        <dbReference type="HAMAP-Rule" id="MF_00460"/>
    </source>
</evidence>
<name>A0ABZ1UE13_9BURK</name>
<feature type="region of interest" description="Disordered" evidence="3">
    <location>
        <begin position="85"/>
        <end position="125"/>
    </location>
</feature>
<dbReference type="InterPro" id="IPR005346">
    <property type="entry name" value="RnfH"/>
</dbReference>
<accession>A0ABZ1UE13</accession>
<dbReference type="Gene3D" id="3.10.20.280">
    <property type="entry name" value="RnfH-like"/>
    <property type="match status" value="1"/>
</dbReference>